<dbReference type="GO" id="GO:0016491">
    <property type="term" value="F:oxidoreductase activity"/>
    <property type="evidence" value="ECO:0007669"/>
    <property type="project" value="InterPro"/>
</dbReference>
<reference evidence="2 3" key="1">
    <citation type="submission" date="2017-10" db="EMBL/GenBank/DDBJ databases">
        <title>Sedimentibacterium mangrovi gen. nov., sp. nov., a novel member of family Phyllobacteriacea isolated from mangrove sediment.</title>
        <authorList>
            <person name="Liao H."/>
            <person name="Tian Y."/>
        </authorList>
    </citation>
    <scope>NUCLEOTIDE SEQUENCE [LARGE SCALE GENOMIC DNA]</scope>
    <source>
        <strain evidence="2 3">X9-2-2</strain>
    </source>
</reference>
<gene>
    <name evidence="2" type="ORF">CSC94_17115</name>
</gene>
<keyword evidence="3" id="KW-1185">Reference proteome</keyword>
<dbReference type="InterPro" id="IPR036249">
    <property type="entry name" value="Thioredoxin-like_sf"/>
</dbReference>
<dbReference type="EMBL" id="PDVP01000012">
    <property type="protein sequence ID" value="PHP65807.1"/>
    <property type="molecule type" value="Genomic_DNA"/>
</dbReference>
<dbReference type="PANTHER" id="PTHR13887">
    <property type="entry name" value="GLUTATHIONE S-TRANSFERASE KAPPA"/>
    <property type="match status" value="1"/>
</dbReference>
<dbReference type="Gene3D" id="3.40.30.10">
    <property type="entry name" value="Glutaredoxin"/>
    <property type="match status" value="1"/>
</dbReference>
<feature type="domain" description="DSBA-like thioredoxin" evidence="1">
    <location>
        <begin position="10"/>
        <end position="207"/>
    </location>
</feature>
<dbReference type="Pfam" id="PF01323">
    <property type="entry name" value="DSBA"/>
    <property type="match status" value="1"/>
</dbReference>
<evidence type="ECO:0000313" key="2">
    <source>
        <dbReference type="EMBL" id="PHP65807.1"/>
    </source>
</evidence>
<proteinExistence type="predicted"/>
<organism evidence="2 3">
    <name type="scientific">Zhengella mangrovi</name>
    <dbReference type="NCBI Taxonomy" id="1982044"/>
    <lineage>
        <taxon>Bacteria</taxon>
        <taxon>Pseudomonadati</taxon>
        <taxon>Pseudomonadota</taxon>
        <taxon>Alphaproteobacteria</taxon>
        <taxon>Hyphomicrobiales</taxon>
        <taxon>Notoacmeibacteraceae</taxon>
        <taxon>Zhengella</taxon>
    </lineage>
</organism>
<dbReference type="RefSeq" id="WP_099307594.1">
    <property type="nucleotide sequence ID" value="NZ_PDVP01000012.1"/>
</dbReference>
<dbReference type="AlphaFoldDB" id="A0A2G1QJU7"/>
<dbReference type="Proteomes" id="UP000221168">
    <property type="component" value="Unassembled WGS sequence"/>
</dbReference>
<dbReference type="SUPFAM" id="SSF52833">
    <property type="entry name" value="Thioredoxin-like"/>
    <property type="match status" value="1"/>
</dbReference>
<protein>
    <submittedName>
        <fullName evidence="2">Disulfide bond formation protein DsbA</fullName>
    </submittedName>
</protein>
<comment type="caution">
    <text evidence="2">The sequence shown here is derived from an EMBL/GenBank/DDBJ whole genome shotgun (WGS) entry which is preliminary data.</text>
</comment>
<evidence type="ECO:0000259" key="1">
    <source>
        <dbReference type="Pfam" id="PF01323"/>
    </source>
</evidence>
<evidence type="ECO:0000313" key="3">
    <source>
        <dbReference type="Proteomes" id="UP000221168"/>
    </source>
</evidence>
<dbReference type="InterPro" id="IPR001853">
    <property type="entry name" value="DSBA-like_thioredoxin_dom"/>
</dbReference>
<dbReference type="OrthoDB" id="9799122at2"/>
<accession>A0A2G1QJU7</accession>
<name>A0A2G1QJU7_9HYPH</name>
<sequence>MTMTRSPTLTIDFFHDAVCGWCFNMSPRLRHLANDLDIAVRHRSFVLQDSPQRMAEVFGSLAAAKETILGHWAACRAASGAPERIDIAAMRSAGFDYPHGLPAALACKAAQALAGQAGHWNMFDAIQAAHMGQARNIADRDVLLDIAAGAGLDVAAFRLALDSPATASAVEADRRLARRLQVSSVPALIVAETGMRLANGPVEDLRAQLLANMRLVA</sequence>